<dbReference type="KEGG" id="cel:CELE_M04B2.2"/>
<keyword evidence="9" id="KW-1267">Proteomics identification</keyword>
<evidence type="ECO:0000313" key="8">
    <source>
        <dbReference type="WormBase" id="M04B2.2"/>
    </source>
</evidence>
<dbReference type="InterPro" id="IPR004114">
    <property type="entry name" value="THUMP_dom"/>
</dbReference>
<organism evidence="6 7">
    <name type="scientific">Caenorhabditis elegans</name>
    <dbReference type="NCBI Taxonomy" id="6239"/>
    <lineage>
        <taxon>Eukaryota</taxon>
        <taxon>Metazoa</taxon>
        <taxon>Ecdysozoa</taxon>
        <taxon>Nematoda</taxon>
        <taxon>Chromadorea</taxon>
        <taxon>Rhabditida</taxon>
        <taxon>Rhabditina</taxon>
        <taxon>Rhabditomorpha</taxon>
        <taxon>Rhabditoidea</taxon>
        <taxon>Rhabditidae</taxon>
        <taxon>Peloderinae</taxon>
        <taxon>Caenorhabditis</taxon>
    </lineage>
</organism>
<dbReference type="GO" id="GO:0030488">
    <property type="term" value="P:tRNA methylation"/>
    <property type="evidence" value="ECO:0000318"/>
    <property type="project" value="GO_Central"/>
</dbReference>
<dbReference type="WormBase" id="M04B2.2">
    <property type="protein sequence ID" value="CE32909"/>
    <property type="gene ID" value="WBGene00010846"/>
    <property type="gene designation" value="thum-3"/>
</dbReference>
<dbReference type="InterPro" id="IPR000241">
    <property type="entry name" value="RlmKL-like_Mtase"/>
</dbReference>
<evidence type="ECO:0000256" key="2">
    <source>
        <dbReference type="ARBA" id="ARBA00022603"/>
    </source>
</evidence>
<dbReference type="FunCoup" id="Q21503">
    <property type="interactions" value="2091"/>
</dbReference>
<dbReference type="AlphaFoldDB" id="Q21503"/>
<dbReference type="FunFam" id="3.40.50.150:FF:000073">
    <property type="entry name" value="THUMP domain containing 3"/>
    <property type="match status" value="1"/>
</dbReference>
<evidence type="ECO:0000313" key="7">
    <source>
        <dbReference type="Proteomes" id="UP000001940"/>
    </source>
</evidence>
<dbReference type="FunFam" id="3.30.2130.30:FF:000017">
    <property type="entry name" value="Predicted protein"/>
    <property type="match status" value="1"/>
</dbReference>
<dbReference type="PANTHER" id="PTHR14911:SF13">
    <property type="entry name" value="TRNA (GUANINE(6)-N2)-METHYLTRANSFERASE THUMP3"/>
    <property type="match status" value="1"/>
</dbReference>
<dbReference type="Proteomes" id="UP000001940">
    <property type="component" value="Chromosome IV"/>
</dbReference>
<keyword evidence="2" id="KW-0489">Methyltransferase</keyword>
<dbReference type="GO" id="GO:0003723">
    <property type="term" value="F:RNA binding"/>
    <property type="evidence" value="ECO:0007669"/>
    <property type="project" value="UniProtKB-UniRule"/>
</dbReference>
<dbReference type="SUPFAM" id="SSF53335">
    <property type="entry name" value="S-adenosyl-L-methionine-dependent methyltransferases"/>
    <property type="match status" value="1"/>
</dbReference>
<dbReference type="EMBL" id="BX284604">
    <property type="protein sequence ID" value="CAB01236.2"/>
    <property type="molecule type" value="Genomic_DNA"/>
</dbReference>
<dbReference type="STRING" id="6239.M04B2.2.1"/>
<keyword evidence="2" id="KW-0808">Transferase</keyword>
<dbReference type="Pfam" id="PF02926">
    <property type="entry name" value="THUMP"/>
    <property type="match status" value="1"/>
</dbReference>
<dbReference type="AGR" id="WB:WBGene00010846"/>
<dbReference type="PhylomeDB" id="Q21503"/>
<dbReference type="Gene3D" id="3.30.2130.30">
    <property type="match status" value="1"/>
</dbReference>
<proteinExistence type="evidence at protein level"/>
<gene>
    <name evidence="6 8" type="primary">thum-3</name>
    <name evidence="6" type="ORF">CELE_M04B2.2</name>
    <name evidence="8" type="ORF">M04B2.2</name>
</gene>
<dbReference type="Bgee" id="WBGene00010846">
    <property type="expression patterns" value="Expressed in germ line (C elegans) and 4 other cell types or tissues"/>
</dbReference>
<dbReference type="PaxDb" id="6239-M04B2.2"/>
<feature type="domain" description="THUMP" evidence="5">
    <location>
        <begin position="78"/>
        <end position="198"/>
    </location>
</feature>
<keyword evidence="4" id="KW-0694">RNA-binding</keyword>
<dbReference type="OMA" id="RYRVTCE"/>
<dbReference type="OrthoDB" id="47730at2759"/>
<dbReference type="SMART" id="SM00981">
    <property type="entry name" value="THUMP"/>
    <property type="match status" value="1"/>
</dbReference>
<keyword evidence="7" id="KW-1185">Reference proteome</keyword>
<dbReference type="GO" id="GO:0043527">
    <property type="term" value="C:tRNA methyltransferase complex"/>
    <property type="evidence" value="ECO:0007669"/>
    <property type="project" value="UniProtKB-ARBA"/>
</dbReference>
<dbReference type="PeptideAtlas" id="Q21503"/>
<evidence type="ECO:0000256" key="3">
    <source>
        <dbReference type="ARBA" id="ARBA00022694"/>
    </source>
</evidence>
<dbReference type="PROSITE" id="PS51165">
    <property type="entry name" value="THUMP"/>
    <property type="match status" value="1"/>
</dbReference>
<dbReference type="InterPro" id="IPR029063">
    <property type="entry name" value="SAM-dependent_MTases_sf"/>
</dbReference>
<sequence>MTDSVEICAAVITGFEKVAAKEISKLFSPKKCHPGRGNVRFSIDLERVNETLQLRSIDNLYMVFYEETIEKLSEMQKEDALKTIQSQISFCNWKLAIEAYQLARGNAINGGSEKILKQIQQFKKDRIYSEVTDDSPKFRVTCKRCGEKEIHKFSSMDAASKFGAEINNAFGWKCSVKEFDIEVVLRIDRNNMTVMMALNEESLFKRNICAYGPTTMRSTMCHCMLQLADIKPGDIIVDAMCGGGSIPIEGAISWKNSLFLGGDNHEMAMSRCLQNWSANSSSSRSNCDFLTWDATNLPLRDNSIDALVTDLPFGKKIGSTTDNRLLYPRLLAEWKRVLRKGGRLVLMTHDKRSLENSFLKDRSSWQTDASHVVNVGGLSCLCICMINRKSD</sequence>
<evidence type="ECO:0000256" key="4">
    <source>
        <dbReference type="PROSITE-ProRule" id="PRU00529"/>
    </source>
</evidence>
<name>Q21503_CAEEL</name>
<dbReference type="Pfam" id="PF01170">
    <property type="entry name" value="UPF0020"/>
    <property type="match status" value="1"/>
</dbReference>
<protein>
    <submittedName>
        <fullName evidence="6">THUMP domain-containing protein</fullName>
    </submittedName>
</protein>
<dbReference type="PIR" id="T23698">
    <property type="entry name" value="T23698"/>
</dbReference>
<dbReference type="Gene3D" id="3.40.50.150">
    <property type="entry name" value="Vaccinia Virus protein VP39"/>
    <property type="match status" value="1"/>
</dbReference>
<dbReference type="PANTHER" id="PTHR14911">
    <property type="entry name" value="THUMP DOMAIN-CONTAINING"/>
    <property type="match status" value="1"/>
</dbReference>
<dbReference type="SMR" id="Q21503"/>
<dbReference type="GO" id="GO:0005737">
    <property type="term" value="C:cytoplasm"/>
    <property type="evidence" value="ECO:0007669"/>
    <property type="project" value="UniProtKB-SubCell"/>
</dbReference>
<keyword evidence="3" id="KW-0819">tRNA processing</keyword>
<dbReference type="CDD" id="cd11715">
    <property type="entry name" value="THUMP_AdoMetMT"/>
    <property type="match status" value="1"/>
</dbReference>
<comment type="subcellular location">
    <subcellularLocation>
        <location evidence="1">Cytoplasm</location>
    </subcellularLocation>
</comment>
<dbReference type="GO" id="GO:0016423">
    <property type="term" value="F:tRNA (guanine) methyltransferase activity"/>
    <property type="evidence" value="ECO:0000318"/>
    <property type="project" value="GO_Central"/>
</dbReference>
<evidence type="ECO:0000313" key="6">
    <source>
        <dbReference type="EMBL" id="CAB01236.2"/>
    </source>
</evidence>
<reference evidence="6 7" key="1">
    <citation type="journal article" date="1998" name="Science">
        <title>Genome sequence of the nematode C. elegans: a platform for investigating biology.</title>
        <authorList>
            <consortium name="The C. elegans sequencing consortium"/>
            <person name="Sulson J.E."/>
            <person name="Waterston R."/>
        </authorList>
    </citation>
    <scope>NUCLEOTIDE SEQUENCE [LARGE SCALE GENOMIC DNA]</scope>
    <source>
        <strain evidence="6 7">Bristol N2</strain>
    </source>
</reference>
<dbReference type="InParanoid" id="Q21503"/>
<accession>Q21503</accession>
<dbReference type="HOGENOM" id="CLU_045692_0_0_1"/>
<dbReference type="CTD" id="178075"/>
<evidence type="ECO:0007829" key="9">
    <source>
        <dbReference type="PeptideAtlas" id="Q21503"/>
    </source>
</evidence>
<dbReference type="UCSC" id="M04B2.2">
    <property type="organism name" value="c. elegans"/>
</dbReference>
<dbReference type="eggNOG" id="ENOG502QSE5">
    <property type="taxonomic scope" value="Eukaryota"/>
</dbReference>
<evidence type="ECO:0000256" key="1">
    <source>
        <dbReference type="ARBA" id="ARBA00004496"/>
    </source>
</evidence>
<evidence type="ECO:0000259" key="5">
    <source>
        <dbReference type="PROSITE" id="PS51165"/>
    </source>
</evidence>
<dbReference type="CDD" id="cd02440">
    <property type="entry name" value="AdoMet_MTases"/>
    <property type="match status" value="1"/>
</dbReference>